<feature type="DNA-binding region" description="H-T-H motif" evidence="2">
    <location>
        <begin position="34"/>
        <end position="53"/>
    </location>
</feature>
<reference evidence="4 5" key="1">
    <citation type="submission" date="2013-09" db="EMBL/GenBank/DDBJ databases">
        <authorList>
            <person name="Durkin A.S."/>
            <person name="Haft D.R."/>
            <person name="McCorrison J."/>
            <person name="Torralba M."/>
            <person name="Gillis M."/>
            <person name="Haft D.H."/>
            <person name="Methe B."/>
            <person name="Sutton G."/>
            <person name="Nelson K.E."/>
        </authorList>
    </citation>
    <scope>NUCLEOTIDE SEQUENCE [LARGE SCALE GENOMIC DNA]</scope>
    <source>
        <strain evidence="4 5">BV3C16-1</strain>
    </source>
</reference>
<evidence type="ECO:0000256" key="2">
    <source>
        <dbReference type="PROSITE-ProRule" id="PRU00335"/>
    </source>
</evidence>
<dbReference type="InterPro" id="IPR015292">
    <property type="entry name" value="Tscrpt_reg_YbiH_C"/>
</dbReference>
<dbReference type="PATRIC" id="fig|1111454.3.peg.1829"/>
<protein>
    <submittedName>
        <fullName evidence="4">Transcriptional regulator, TetR family</fullName>
    </submittedName>
</protein>
<dbReference type="Pfam" id="PF09209">
    <property type="entry name" value="CecR_C"/>
    <property type="match status" value="1"/>
</dbReference>
<dbReference type="InterPro" id="IPR009057">
    <property type="entry name" value="Homeodomain-like_sf"/>
</dbReference>
<dbReference type="InterPro" id="IPR036271">
    <property type="entry name" value="Tet_transcr_reg_TetR-rel_C_sf"/>
</dbReference>
<dbReference type="PANTHER" id="PTHR30055:SF219">
    <property type="entry name" value="TRANSCRIPTIONAL REGULATORY PROTEIN"/>
    <property type="match status" value="1"/>
</dbReference>
<dbReference type="OrthoDB" id="9789566at2"/>
<dbReference type="SUPFAM" id="SSF46689">
    <property type="entry name" value="Homeodomain-like"/>
    <property type="match status" value="1"/>
</dbReference>
<feature type="domain" description="HTH tetR-type" evidence="3">
    <location>
        <begin position="11"/>
        <end position="71"/>
    </location>
</feature>
<gene>
    <name evidence="4" type="ORF">HMPREF1250_1149</name>
</gene>
<sequence length="215" mass="24189">MKTATHREDGKETRNKILICAGHLIAANGYSKTTSKQICEAAQVNIAAVNYHFGSRDGLYIALLEEVQNYLLSMDELTAICQRTASSREKIASVISRLLEADFAEDNWQIRLWLKEMLAPSPFIGQILTSKALPKMEMILSLFSDYLGYDKKDPRLYGAIVSMMSPFLVCLLGQDNPLLPYLPAHYSQKTFIPIIKENALRVLDCLRKENTCPKG</sequence>
<name>U7UEU8_9FIRM</name>
<evidence type="ECO:0000313" key="4">
    <source>
        <dbReference type="EMBL" id="ERT57826.1"/>
    </source>
</evidence>
<dbReference type="SUPFAM" id="SSF48498">
    <property type="entry name" value="Tetracyclin repressor-like, C-terminal domain"/>
    <property type="match status" value="1"/>
</dbReference>
<dbReference type="Gene3D" id="1.10.357.10">
    <property type="entry name" value="Tetracycline Repressor, domain 2"/>
    <property type="match status" value="1"/>
</dbReference>
<proteinExistence type="predicted"/>
<dbReference type="RefSeq" id="WP_023054330.1">
    <property type="nucleotide sequence ID" value="NZ_AWXA01000051.1"/>
</dbReference>
<dbReference type="GO" id="GO:0003700">
    <property type="term" value="F:DNA-binding transcription factor activity"/>
    <property type="evidence" value="ECO:0007669"/>
    <property type="project" value="TreeGrafter"/>
</dbReference>
<dbReference type="InterPro" id="IPR001647">
    <property type="entry name" value="HTH_TetR"/>
</dbReference>
<dbReference type="InterPro" id="IPR050109">
    <property type="entry name" value="HTH-type_TetR-like_transc_reg"/>
</dbReference>
<evidence type="ECO:0000256" key="1">
    <source>
        <dbReference type="ARBA" id="ARBA00023125"/>
    </source>
</evidence>
<dbReference type="PANTHER" id="PTHR30055">
    <property type="entry name" value="HTH-TYPE TRANSCRIPTIONAL REGULATOR RUTR"/>
    <property type="match status" value="1"/>
</dbReference>
<dbReference type="Proteomes" id="UP000017090">
    <property type="component" value="Unassembled WGS sequence"/>
</dbReference>
<dbReference type="GO" id="GO:0000976">
    <property type="term" value="F:transcription cis-regulatory region binding"/>
    <property type="evidence" value="ECO:0007669"/>
    <property type="project" value="TreeGrafter"/>
</dbReference>
<dbReference type="eggNOG" id="COG1309">
    <property type="taxonomic scope" value="Bacteria"/>
</dbReference>
<organism evidence="4 5">
    <name type="scientific">Megasphaera vaginalis</name>
    <name type="common">ex Srinivasan et al. 2021</name>
    <dbReference type="NCBI Taxonomy" id="1111454"/>
    <lineage>
        <taxon>Bacteria</taxon>
        <taxon>Bacillati</taxon>
        <taxon>Bacillota</taxon>
        <taxon>Negativicutes</taxon>
        <taxon>Veillonellales</taxon>
        <taxon>Veillonellaceae</taxon>
        <taxon>Megasphaera</taxon>
    </lineage>
</organism>
<dbReference type="STRING" id="1111454.HMPREF1250_1149"/>
<dbReference type="AlphaFoldDB" id="U7UEU8"/>
<accession>U7UEU8</accession>
<dbReference type="EMBL" id="AWXA01000051">
    <property type="protein sequence ID" value="ERT57826.1"/>
    <property type="molecule type" value="Genomic_DNA"/>
</dbReference>
<evidence type="ECO:0000259" key="3">
    <source>
        <dbReference type="PROSITE" id="PS50977"/>
    </source>
</evidence>
<evidence type="ECO:0000313" key="5">
    <source>
        <dbReference type="Proteomes" id="UP000017090"/>
    </source>
</evidence>
<keyword evidence="5" id="KW-1185">Reference proteome</keyword>
<dbReference type="Pfam" id="PF00440">
    <property type="entry name" value="TetR_N"/>
    <property type="match status" value="1"/>
</dbReference>
<comment type="caution">
    <text evidence="4">The sequence shown here is derived from an EMBL/GenBank/DDBJ whole genome shotgun (WGS) entry which is preliminary data.</text>
</comment>
<dbReference type="PROSITE" id="PS50977">
    <property type="entry name" value="HTH_TETR_2"/>
    <property type="match status" value="1"/>
</dbReference>
<keyword evidence="1 2" id="KW-0238">DNA-binding</keyword>